<dbReference type="PANTHER" id="PTHR42852">
    <property type="entry name" value="THIOL:DISULFIDE INTERCHANGE PROTEIN DSBE"/>
    <property type="match status" value="1"/>
</dbReference>
<feature type="domain" description="Thioredoxin" evidence="2">
    <location>
        <begin position="69"/>
        <end position="208"/>
    </location>
</feature>
<dbReference type="Proteomes" id="UP000248987">
    <property type="component" value="Unassembled WGS sequence"/>
</dbReference>
<dbReference type="GO" id="GO:0016853">
    <property type="term" value="F:isomerase activity"/>
    <property type="evidence" value="ECO:0007669"/>
    <property type="project" value="UniProtKB-KW"/>
</dbReference>
<dbReference type="GO" id="GO:0016491">
    <property type="term" value="F:oxidoreductase activity"/>
    <property type="evidence" value="ECO:0007669"/>
    <property type="project" value="InterPro"/>
</dbReference>
<accession>A0A1A7R070</accession>
<dbReference type="Gene3D" id="3.40.30.10">
    <property type="entry name" value="Glutaredoxin"/>
    <property type="match status" value="1"/>
</dbReference>
<keyword evidence="3" id="KW-0413">Isomerase</keyword>
<dbReference type="CDD" id="cd02966">
    <property type="entry name" value="TlpA_like_family"/>
    <property type="match status" value="1"/>
</dbReference>
<proteinExistence type="predicted"/>
<dbReference type="OrthoDB" id="9815205at2"/>
<dbReference type="SUPFAM" id="SSF52833">
    <property type="entry name" value="Thioredoxin-like"/>
    <property type="match status" value="1"/>
</dbReference>
<dbReference type="PROSITE" id="PS51352">
    <property type="entry name" value="THIOREDOXIN_2"/>
    <property type="match status" value="1"/>
</dbReference>
<dbReference type="STRING" id="49280.A9996_12535"/>
<evidence type="ECO:0000259" key="2">
    <source>
        <dbReference type="PROSITE" id="PS51352"/>
    </source>
</evidence>
<dbReference type="InterPro" id="IPR050553">
    <property type="entry name" value="Thioredoxin_ResA/DsbE_sf"/>
</dbReference>
<dbReference type="InterPro" id="IPR013740">
    <property type="entry name" value="Redoxin"/>
</dbReference>
<evidence type="ECO:0000313" key="3">
    <source>
        <dbReference type="EMBL" id="RAJ24753.1"/>
    </source>
</evidence>
<dbReference type="AlphaFoldDB" id="A0A1A7R070"/>
<keyword evidence="1" id="KW-1133">Transmembrane helix</keyword>
<dbReference type="InterPro" id="IPR036249">
    <property type="entry name" value="Thioredoxin-like_sf"/>
</dbReference>
<comment type="caution">
    <text evidence="3">The sequence shown here is derived from an EMBL/GenBank/DDBJ whole genome shotgun (WGS) entry which is preliminary data.</text>
</comment>
<sequence>MDKNKKSKDTKKTWIQYGVFAVVAVVLYATGLHTEVIGFAQRGLLATGLMNPDVKEITEVRHNESTSADLPASTKADFNLKLIDKDGNISSLEALKGKVIFMNFWATWCPPCIAEMPSIDKLHEEMGDEVAFVMLSLDQDFELAKAFDKRKGYNLPIYAPASNLPSMYQSSAIPTTYIIDADGNLALTHKGMADYSDEEFKKFLKSLK</sequence>
<organism evidence="3 4">
    <name type="scientific">Gelidibacter algens</name>
    <dbReference type="NCBI Taxonomy" id="49280"/>
    <lineage>
        <taxon>Bacteria</taxon>
        <taxon>Pseudomonadati</taxon>
        <taxon>Bacteroidota</taxon>
        <taxon>Flavobacteriia</taxon>
        <taxon>Flavobacteriales</taxon>
        <taxon>Flavobacteriaceae</taxon>
        <taxon>Gelidibacter</taxon>
    </lineage>
</organism>
<keyword evidence="1" id="KW-0812">Transmembrane</keyword>
<dbReference type="Pfam" id="PF08534">
    <property type="entry name" value="Redoxin"/>
    <property type="match status" value="1"/>
</dbReference>
<evidence type="ECO:0000256" key="1">
    <source>
        <dbReference type="SAM" id="Phobius"/>
    </source>
</evidence>
<evidence type="ECO:0000313" key="4">
    <source>
        <dbReference type="Proteomes" id="UP000248987"/>
    </source>
</evidence>
<dbReference type="PANTHER" id="PTHR42852:SF17">
    <property type="entry name" value="THIOREDOXIN-LIKE PROTEIN HI_1115"/>
    <property type="match status" value="1"/>
</dbReference>
<reference evidence="3 4" key="1">
    <citation type="submission" date="2018-06" db="EMBL/GenBank/DDBJ databases">
        <title>Genomic Encyclopedia of Archaeal and Bacterial Type Strains, Phase II (KMG-II): from individual species to whole genera.</title>
        <authorList>
            <person name="Goeker M."/>
        </authorList>
    </citation>
    <scope>NUCLEOTIDE SEQUENCE [LARGE SCALE GENOMIC DNA]</scope>
    <source>
        <strain evidence="3 4">DSM 12408</strain>
    </source>
</reference>
<dbReference type="EMBL" id="QLLQ01000005">
    <property type="protein sequence ID" value="RAJ24753.1"/>
    <property type="molecule type" value="Genomic_DNA"/>
</dbReference>
<name>A0A1A7R070_9FLAO</name>
<dbReference type="InterPro" id="IPR013766">
    <property type="entry name" value="Thioredoxin_domain"/>
</dbReference>
<keyword evidence="1" id="KW-0472">Membrane</keyword>
<dbReference type="RefSeq" id="WP_066435447.1">
    <property type="nucleotide sequence ID" value="NZ_LZRN01000027.1"/>
</dbReference>
<feature type="transmembrane region" description="Helical" evidence="1">
    <location>
        <begin position="14"/>
        <end position="32"/>
    </location>
</feature>
<gene>
    <name evidence="3" type="ORF">LX77_01749</name>
</gene>
<protein>
    <submittedName>
        <fullName evidence="3">Thiol-disulfide isomerase/thioredoxin</fullName>
    </submittedName>
</protein>
<keyword evidence="4" id="KW-1185">Reference proteome</keyword>